<dbReference type="Proteomes" id="UP000002624">
    <property type="component" value="Unassembled WGS sequence"/>
</dbReference>
<evidence type="ECO:0000313" key="2">
    <source>
        <dbReference type="Proteomes" id="UP000002624"/>
    </source>
</evidence>
<evidence type="ECO:0000313" key="1">
    <source>
        <dbReference type="EMBL" id="EER42176.1"/>
    </source>
</evidence>
<dbReference type="OMA" id="PFATISM"/>
<protein>
    <submittedName>
        <fullName evidence="1">Uncharacterized protein</fullName>
    </submittedName>
</protein>
<dbReference type="HOGENOM" id="CLU_1524711_0_0_1"/>
<name>C6HC86_AJECH</name>
<accession>C6HC86</accession>
<sequence>MGVLRAFFPHVVSREQQGWLGDPFAPGYPFRLLVLRTSPYERGLTFLLSKPEGSRLSSGGFNELRPDFPFPRFLTSYEVLDCMISIIAYGRLLFWPVSEFNCRVELGAWRPGQPRSEWEQYEPPDAGATISTIIEARSRHRIPFATISMSFYASQYQARGIGKVAETTEIKAFEQK</sequence>
<dbReference type="AlphaFoldDB" id="C6HC86"/>
<organism evidence="1 2">
    <name type="scientific">Ajellomyces capsulatus (strain H143)</name>
    <name type="common">Darling's disease fungus</name>
    <name type="synonym">Histoplasma capsulatum</name>
    <dbReference type="NCBI Taxonomy" id="544712"/>
    <lineage>
        <taxon>Eukaryota</taxon>
        <taxon>Fungi</taxon>
        <taxon>Dikarya</taxon>
        <taxon>Ascomycota</taxon>
        <taxon>Pezizomycotina</taxon>
        <taxon>Eurotiomycetes</taxon>
        <taxon>Eurotiomycetidae</taxon>
        <taxon>Onygenales</taxon>
        <taxon>Ajellomycetaceae</taxon>
        <taxon>Histoplasma</taxon>
    </lineage>
</organism>
<proteinExistence type="predicted"/>
<dbReference type="EMBL" id="GG692422">
    <property type="protein sequence ID" value="EER42176.1"/>
    <property type="molecule type" value="Genomic_DNA"/>
</dbReference>
<reference evidence="2" key="1">
    <citation type="submission" date="2009-05" db="EMBL/GenBank/DDBJ databases">
        <title>The genome sequence of Ajellomyces capsulatus strain H143.</title>
        <authorList>
            <person name="Champion M."/>
            <person name="Cuomo C.A."/>
            <person name="Ma L.-J."/>
            <person name="Henn M.R."/>
            <person name="Sil A."/>
            <person name="Goldman B."/>
            <person name="Young S.K."/>
            <person name="Kodira C.D."/>
            <person name="Zeng Q."/>
            <person name="Koehrsen M."/>
            <person name="Alvarado L."/>
            <person name="Berlin A.M."/>
            <person name="Borenstein D."/>
            <person name="Chen Z."/>
            <person name="Engels R."/>
            <person name="Freedman E."/>
            <person name="Gellesch M."/>
            <person name="Goldberg J."/>
            <person name="Griggs A."/>
            <person name="Gujja S."/>
            <person name="Heiman D.I."/>
            <person name="Hepburn T.A."/>
            <person name="Howarth C."/>
            <person name="Jen D."/>
            <person name="Larson L."/>
            <person name="Lewis B."/>
            <person name="Mehta T."/>
            <person name="Park D."/>
            <person name="Pearson M."/>
            <person name="Roberts A."/>
            <person name="Saif S."/>
            <person name="Shea T.D."/>
            <person name="Shenoy N."/>
            <person name="Sisk P."/>
            <person name="Stolte C."/>
            <person name="Sykes S."/>
            <person name="Walk T."/>
            <person name="White J."/>
            <person name="Yandava C."/>
            <person name="Klein B."/>
            <person name="McEwen J.G."/>
            <person name="Puccia R."/>
            <person name="Goldman G.H."/>
            <person name="Felipe M.S."/>
            <person name="Nino-Vega G."/>
            <person name="San-Blas G."/>
            <person name="Taylor J.W."/>
            <person name="Mendoza L."/>
            <person name="Galagan J.E."/>
            <person name="Nusbaum C."/>
            <person name="Birren B.W."/>
        </authorList>
    </citation>
    <scope>NUCLEOTIDE SEQUENCE [LARGE SCALE GENOMIC DNA]</scope>
    <source>
        <strain evidence="2">H143</strain>
    </source>
</reference>
<dbReference type="VEuPathDB" id="FungiDB:HCDG_03635"/>
<gene>
    <name evidence="1" type="ORF">HCDG_03635</name>
</gene>